<accession>A0ABW5USJ5</accession>
<protein>
    <submittedName>
        <fullName evidence="2">Dihydrofolate reductase family protein</fullName>
    </submittedName>
</protein>
<dbReference type="InterPro" id="IPR002734">
    <property type="entry name" value="RibDG_C"/>
</dbReference>
<proteinExistence type="predicted"/>
<keyword evidence="3" id="KW-1185">Reference proteome</keyword>
<dbReference type="InterPro" id="IPR050765">
    <property type="entry name" value="Riboflavin_Biosynth_HTPR"/>
</dbReference>
<dbReference type="SUPFAM" id="SSF53597">
    <property type="entry name" value="Dihydrofolate reductase-like"/>
    <property type="match status" value="1"/>
</dbReference>
<evidence type="ECO:0000313" key="3">
    <source>
        <dbReference type="Proteomes" id="UP001597463"/>
    </source>
</evidence>
<organism evidence="2 3">
    <name type="scientific">Comamonas terrae</name>
    <dbReference type="NCBI Taxonomy" id="673548"/>
    <lineage>
        <taxon>Bacteria</taxon>
        <taxon>Pseudomonadati</taxon>
        <taxon>Pseudomonadota</taxon>
        <taxon>Betaproteobacteria</taxon>
        <taxon>Burkholderiales</taxon>
        <taxon>Comamonadaceae</taxon>
        <taxon>Comamonas</taxon>
    </lineage>
</organism>
<name>A0ABW5USJ5_9BURK</name>
<comment type="caution">
    <text evidence="2">The sequence shown here is derived from an EMBL/GenBank/DDBJ whole genome shotgun (WGS) entry which is preliminary data.</text>
</comment>
<dbReference type="InterPro" id="IPR024072">
    <property type="entry name" value="DHFR-like_dom_sf"/>
</dbReference>
<dbReference type="EMBL" id="JBHUMV010000012">
    <property type="protein sequence ID" value="MFD2756587.1"/>
    <property type="molecule type" value="Genomic_DNA"/>
</dbReference>
<evidence type="ECO:0000259" key="1">
    <source>
        <dbReference type="Pfam" id="PF01872"/>
    </source>
</evidence>
<dbReference type="Proteomes" id="UP001597463">
    <property type="component" value="Unassembled WGS sequence"/>
</dbReference>
<reference evidence="3" key="1">
    <citation type="journal article" date="2019" name="Int. J. Syst. Evol. Microbiol.">
        <title>The Global Catalogue of Microorganisms (GCM) 10K type strain sequencing project: providing services to taxonomists for standard genome sequencing and annotation.</title>
        <authorList>
            <consortium name="The Broad Institute Genomics Platform"/>
            <consortium name="The Broad Institute Genome Sequencing Center for Infectious Disease"/>
            <person name="Wu L."/>
            <person name="Ma J."/>
        </authorList>
    </citation>
    <scope>NUCLEOTIDE SEQUENCE [LARGE SCALE GENOMIC DNA]</scope>
    <source>
        <strain evidence="3">TISTR 1906</strain>
    </source>
</reference>
<gene>
    <name evidence="2" type="ORF">ACFSW6_21150</name>
</gene>
<evidence type="ECO:0000313" key="2">
    <source>
        <dbReference type="EMBL" id="MFD2756587.1"/>
    </source>
</evidence>
<dbReference type="Pfam" id="PF01872">
    <property type="entry name" value="RibD_C"/>
    <property type="match status" value="1"/>
</dbReference>
<dbReference type="PANTHER" id="PTHR38011:SF12">
    <property type="entry name" value="BIFUNCTIONAL DEAMINASE-REDUCTASE DOMAIN PROTEIN"/>
    <property type="match status" value="1"/>
</dbReference>
<dbReference type="RefSeq" id="WP_066480801.1">
    <property type="nucleotide sequence ID" value="NZ_BCNT01000013.1"/>
</dbReference>
<feature type="domain" description="Bacterial bifunctional deaminase-reductase C-terminal" evidence="1">
    <location>
        <begin position="8"/>
        <end position="203"/>
    </location>
</feature>
<dbReference type="PANTHER" id="PTHR38011">
    <property type="entry name" value="DIHYDROFOLATE REDUCTASE FAMILY PROTEIN (AFU_ORTHOLOGUE AFUA_8G06820)"/>
    <property type="match status" value="1"/>
</dbReference>
<dbReference type="Gene3D" id="3.40.430.10">
    <property type="entry name" value="Dihydrofolate Reductase, subunit A"/>
    <property type="match status" value="1"/>
</dbReference>
<sequence length="217" mass="23358">MPQVRVESFTISLDGYGAGRGQDLDHPMGAGGRELHQWALPTRTFQRMVFGADGGTTGVDEDFAARGFRNVGAWILGRNMFGPVRGPWPDMEWKGWWGDNPPYHVPVFVLTHHARPSVTMEGGTVFHFVTGGIHEALQQARAAAGAQDVRIGGGVATLRQYLLAGLIDELHIAIAPVLLGSGEHLLGDIDLPALGYECTQFAPSGKAAHVVLTRRSA</sequence>